<proteinExistence type="predicted"/>
<feature type="domain" description="Transposase-associated" evidence="1">
    <location>
        <begin position="3"/>
        <end position="77"/>
    </location>
</feature>
<dbReference type="Pfam" id="PF13963">
    <property type="entry name" value="Transpos_assoc"/>
    <property type="match status" value="1"/>
</dbReference>
<accession>A0A396IIY1</accession>
<sequence length="89" mass="10319">MDRSWMKASRLSDEYENGVTDFLQFAERNLPNSNGMYPCPCVKCGNRSPKQTPEEIRNHLICEGISQNYTTWIWHGESLNKQSVSHVKK</sequence>
<comment type="caution">
    <text evidence="2">The sequence shown here is derived from an EMBL/GenBank/DDBJ whole genome shotgun (WGS) entry which is preliminary data.</text>
</comment>
<evidence type="ECO:0000259" key="1">
    <source>
        <dbReference type="Pfam" id="PF13963"/>
    </source>
</evidence>
<dbReference type="Proteomes" id="UP000265566">
    <property type="component" value="Chromosome 3"/>
</dbReference>
<dbReference type="InterPro" id="IPR029480">
    <property type="entry name" value="Transpos_assoc"/>
</dbReference>
<gene>
    <name evidence="2" type="ORF">MtrunA17_Chr3g0081411</name>
</gene>
<protein>
    <submittedName>
        <fullName evidence="2">Putative Transposase-associated domain-containing protein</fullName>
    </submittedName>
</protein>
<reference evidence="2" key="1">
    <citation type="journal article" date="2018" name="Nat. Plants">
        <title>Whole-genome landscape of Medicago truncatula symbiotic genes.</title>
        <authorList>
            <person name="Pecrix Y."/>
            <person name="Gamas P."/>
            <person name="Carrere S."/>
        </authorList>
    </citation>
    <scope>NUCLEOTIDE SEQUENCE</scope>
    <source>
        <tissue evidence="2">Leaves</tissue>
    </source>
</reference>
<name>A0A396IIY1_MEDTR</name>
<organism evidence="2">
    <name type="scientific">Medicago truncatula</name>
    <name type="common">Barrel medic</name>
    <name type="synonym">Medicago tribuloides</name>
    <dbReference type="NCBI Taxonomy" id="3880"/>
    <lineage>
        <taxon>Eukaryota</taxon>
        <taxon>Viridiplantae</taxon>
        <taxon>Streptophyta</taxon>
        <taxon>Embryophyta</taxon>
        <taxon>Tracheophyta</taxon>
        <taxon>Spermatophyta</taxon>
        <taxon>Magnoliopsida</taxon>
        <taxon>eudicotyledons</taxon>
        <taxon>Gunneridae</taxon>
        <taxon>Pentapetalae</taxon>
        <taxon>rosids</taxon>
        <taxon>fabids</taxon>
        <taxon>Fabales</taxon>
        <taxon>Fabaceae</taxon>
        <taxon>Papilionoideae</taxon>
        <taxon>50 kb inversion clade</taxon>
        <taxon>NPAAA clade</taxon>
        <taxon>Hologalegina</taxon>
        <taxon>IRL clade</taxon>
        <taxon>Trifolieae</taxon>
        <taxon>Medicago</taxon>
    </lineage>
</organism>
<dbReference type="Gramene" id="rna13433">
    <property type="protein sequence ID" value="RHN65579.1"/>
    <property type="gene ID" value="gene13433"/>
</dbReference>
<dbReference type="EMBL" id="PSQE01000003">
    <property type="protein sequence ID" value="RHN65579.1"/>
    <property type="molecule type" value="Genomic_DNA"/>
</dbReference>
<dbReference type="AlphaFoldDB" id="A0A396IIY1"/>
<evidence type="ECO:0000313" key="2">
    <source>
        <dbReference type="EMBL" id="RHN65579.1"/>
    </source>
</evidence>